<name>A0A4C1VJ06_EUMVA</name>
<evidence type="ECO:0000313" key="2">
    <source>
        <dbReference type="Proteomes" id="UP000299102"/>
    </source>
</evidence>
<comment type="caution">
    <text evidence="1">The sequence shown here is derived from an EMBL/GenBank/DDBJ whole genome shotgun (WGS) entry which is preliminary data.</text>
</comment>
<reference evidence="1 2" key="1">
    <citation type="journal article" date="2019" name="Commun. Biol.">
        <title>The bagworm genome reveals a unique fibroin gene that provides high tensile strength.</title>
        <authorList>
            <person name="Kono N."/>
            <person name="Nakamura H."/>
            <person name="Ohtoshi R."/>
            <person name="Tomita M."/>
            <person name="Numata K."/>
            <person name="Arakawa K."/>
        </authorList>
    </citation>
    <scope>NUCLEOTIDE SEQUENCE [LARGE SCALE GENOMIC DNA]</scope>
</reference>
<gene>
    <name evidence="1" type="ORF">EVAR_96171_1</name>
</gene>
<keyword evidence="2" id="KW-1185">Reference proteome</keyword>
<dbReference type="Proteomes" id="UP000299102">
    <property type="component" value="Unassembled WGS sequence"/>
</dbReference>
<proteinExistence type="predicted"/>
<evidence type="ECO:0000313" key="1">
    <source>
        <dbReference type="EMBL" id="GBP38569.1"/>
    </source>
</evidence>
<organism evidence="1 2">
    <name type="scientific">Eumeta variegata</name>
    <name type="common">Bagworm moth</name>
    <name type="synonym">Eumeta japonica</name>
    <dbReference type="NCBI Taxonomy" id="151549"/>
    <lineage>
        <taxon>Eukaryota</taxon>
        <taxon>Metazoa</taxon>
        <taxon>Ecdysozoa</taxon>
        <taxon>Arthropoda</taxon>
        <taxon>Hexapoda</taxon>
        <taxon>Insecta</taxon>
        <taxon>Pterygota</taxon>
        <taxon>Neoptera</taxon>
        <taxon>Endopterygota</taxon>
        <taxon>Lepidoptera</taxon>
        <taxon>Glossata</taxon>
        <taxon>Ditrysia</taxon>
        <taxon>Tineoidea</taxon>
        <taxon>Psychidae</taxon>
        <taxon>Oiketicinae</taxon>
        <taxon>Eumeta</taxon>
    </lineage>
</organism>
<sequence>MYHDTALRYNTTMCSVRKVTPVFSPFSERKEEDSNITTVRPPIRTLSYIRSDSAPLRVTTQPYHRIERASITVSQESTLINIKAHGNRVSREREWADGGGSDEWVNEVVEESRLQELSHWTKVKRTDFRAVPNHSKMKLTDYLRLALAVKSVHLLPALAALSYRTPSLPSNISVSKR</sequence>
<accession>A0A4C1VJ06</accession>
<protein>
    <submittedName>
        <fullName evidence="1">Uncharacterized protein</fullName>
    </submittedName>
</protein>
<dbReference type="EMBL" id="BGZK01000351">
    <property type="protein sequence ID" value="GBP38569.1"/>
    <property type="molecule type" value="Genomic_DNA"/>
</dbReference>
<dbReference type="AlphaFoldDB" id="A0A4C1VJ06"/>